<sequence>MEELLLEEKPIESLEKKVEIGEKEIEEFLNGFELSPPEKKQVRFYLQDLIENNWSLLHLLNENIAEHHKEIIKSDFVKKLAKENFIKQVEADKANEMGAWIAFKNYFEIEESFFEDKKFNAYRQKKWLENLKHGWRFDIKEGLPRESGIWGEATEDEKKERYWRQGRFSDVGLKIDDPKVKNTAVASMLNKLFSFSTHFGAEPGENFNSALDYKEFFEITDEEFKNLILDKFRAGAIDDSAVNNYLRNKLREINLPIDDFFESAEAKELAKKVATNHFAWANIKQAKDVLGYFGLSKFDLDQKVIADEARRINLEKTSDINKMTFFDLENSLQYLSKEEQQKFFEKHKNSKRLVDIIKSGLYFWELDKNLDLLKNIGTPEEIIHKVGIKMVFDETKGTDDRGLDTVLETAEKFKLTPAEVDEALTLALLERVSHGAREFEITTFKNKYQLEKISNRELSEERTKEVALGFIRKGDLSYLNLMEKDFEANWSPKDASEKRAAVKKALLNSFTLRAYLKSFNNLRQFVDRYYPKMEKINLIADPEIKTHFEEELGKRFDYWPMSEDLVRYFNLSRERIIDNIKKEIAEGRLIRDAIDERILTKHFPEIDIEKEAENCISKNGEKIFEEAVEGRDWIILERLTQFEKTNALVEKFLEDQKKVVFDINRSVSVRDYAISALSNLSEGFFPPGYLYLAKNSVILNEIARNPAYLDRVGSIGSHVSSEILGVPGNWPKLFYMLKDLSTSELLEKTNIISDLEQYKGGILSDLPIIILFDKVASVPETEQKEFFKLLRSGLEPLKDFNEKNWSEALLNYVDAFENTRIFDRGDEEKTKIKNLFMGDYKDACLAGLRNDWLTYLEKKEIILPPKLFITTYLIDEAGGAGNLKHIESLSNFIYKVSESFDNQKTALRTKEEIKDLLVKQEARFNKEKWSADDRSEFYNLSRDVLAAAPSLYSAFGPIFENLNPKELKAFMKEIMPLYQAELIIKQKNTDEDGEFAYNPRDLVGVRQFIKEFSENLENPDALKTKVFEIEKARLIQLIQANFKERFGLLKVPTEFNKEHIRSIQNAIRYMGNISGRNENREAVLAFFLGLELDGAWEKFRQGAPIDPKEYLSAKQLEIIEPILEKKQEMSKLLLEIGGLNEKDLPRFQEILQEDVLSNMVGNIETIDVRLGNVSRNISELADPDIYSEKSEKEMLALLIAEGKKIGATLSKTFAESTGKKIQLSPDERELQSKIAKIFNISKWSGEQVKTVQDLIQPLGLIVNMIHRLEEEKVNESIEELQKRLEPTEKVIEVFNRLGESFKQESGALALSKDITFLESLIVKDNQKIAPEERIIVTEYLDSIKDKMKELERILDRVKEYFDKIKKSLHIADRPILNERLAAIEKIIYATDESGGITSRMTKDLNLIIENMRQCLGCLRKEANNDTNLAFGDYNKFFLINQTGKEEGSVSDEILFFVPVKRPDGQKEMSFVFDRVYGSKGPDVLVSNALTVFKKYNALKKEFPQARLSISVSQAALSSVGLNAELFEKRFKQEWKEKFNTDFIEDLVADIPESAFSDNYVEFSSMMGTRTAGERPFSGLVIR</sequence>
<dbReference type="EMBL" id="MFTL01000012">
    <property type="protein sequence ID" value="OGI61622.1"/>
    <property type="molecule type" value="Genomic_DNA"/>
</dbReference>
<organism evidence="1 2">
    <name type="scientific">Candidatus Nomurabacteria bacterium RIFCSPHIGHO2_01_FULL_39_9</name>
    <dbReference type="NCBI Taxonomy" id="1801735"/>
    <lineage>
        <taxon>Bacteria</taxon>
        <taxon>Candidatus Nomuraibacteriota</taxon>
    </lineage>
</organism>
<accession>A0A1F6UW91</accession>
<evidence type="ECO:0000313" key="1">
    <source>
        <dbReference type="EMBL" id="OGI61622.1"/>
    </source>
</evidence>
<evidence type="ECO:0000313" key="2">
    <source>
        <dbReference type="Proteomes" id="UP000182253"/>
    </source>
</evidence>
<protein>
    <submittedName>
        <fullName evidence="1">Uncharacterized protein</fullName>
    </submittedName>
</protein>
<dbReference type="Proteomes" id="UP000182253">
    <property type="component" value="Unassembled WGS sequence"/>
</dbReference>
<name>A0A1F6UW91_9BACT</name>
<proteinExistence type="predicted"/>
<comment type="caution">
    <text evidence="1">The sequence shown here is derived from an EMBL/GenBank/DDBJ whole genome shotgun (WGS) entry which is preliminary data.</text>
</comment>
<reference evidence="1 2" key="1">
    <citation type="journal article" date="2016" name="Nat. Commun.">
        <title>Thousands of microbial genomes shed light on interconnected biogeochemical processes in an aquifer system.</title>
        <authorList>
            <person name="Anantharaman K."/>
            <person name="Brown C.T."/>
            <person name="Hug L.A."/>
            <person name="Sharon I."/>
            <person name="Castelle C.J."/>
            <person name="Probst A.J."/>
            <person name="Thomas B.C."/>
            <person name="Singh A."/>
            <person name="Wilkins M.J."/>
            <person name="Karaoz U."/>
            <person name="Brodie E.L."/>
            <person name="Williams K.H."/>
            <person name="Hubbard S.S."/>
            <person name="Banfield J.F."/>
        </authorList>
    </citation>
    <scope>NUCLEOTIDE SEQUENCE [LARGE SCALE GENOMIC DNA]</scope>
</reference>
<gene>
    <name evidence="1" type="ORF">A2645_00730</name>
</gene>